<accession>Q2HU55</accession>
<reference evidence="2" key="2">
    <citation type="submission" date="2007-03" db="EMBL/GenBank/DDBJ databases">
        <authorList>
            <consortium name="The International Medicago Genome Annotation Group"/>
        </authorList>
    </citation>
    <scope>NUCLEOTIDE SEQUENCE</scope>
</reference>
<organism evidence="2">
    <name type="scientific">Medicago truncatula</name>
    <name type="common">Barrel medic</name>
    <name type="synonym">Medicago tribuloides</name>
    <dbReference type="NCBI Taxonomy" id="3880"/>
    <lineage>
        <taxon>Eukaryota</taxon>
        <taxon>Viridiplantae</taxon>
        <taxon>Streptophyta</taxon>
        <taxon>Embryophyta</taxon>
        <taxon>Tracheophyta</taxon>
        <taxon>Spermatophyta</taxon>
        <taxon>Magnoliopsida</taxon>
        <taxon>eudicotyledons</taxon>
        <taxon>Gunneridae</taxon>
        <taxon>Pentapetalae</taxon>
        <taxon>rosids</taxon>
        <taxon>fabids</taxon>
        <taxon>Fabales</taxon>
        <taxon>Fabaceae</taxon>
        <taxon>Papilionoideae</taxon>
        <taxon>50 kb inversion clade</taxon>
        <taxon>NPAAA clade</taxon>
        <taxon>Hologalegina</taxon>
        <taxon>IRL clade</taxon>
        <taxon>Trifolieae</taxon>
        <taxon>Medicago</taxon>
    </lineage>
</organism>
<reference evidence="3" key="3">
    <citation type="journal article" date="2018" name="Nat. Plants">
        <title>Whole-genome landscape of Medicago truncatula symbiotic genes.</title>
        <authorList>
            <person name="Pecrix Y."/>
            <person name="Gamas P."/>
            <person name="Carrere S."/>
        </authorList>
    </citation>
    <scope>NUCLEOTIDE SEQUENCE</scope>
    <source>
        <tissue evidence="3">Leaves</tissue>
    </source>
</reference>
<dbReference type="Proteomes" id="UP000265566">
    <property type="component" value="Chromosome 1"/>
</dbReference>
<dbReference type="EMBL" id="PSQE01000001">
    <property type="protein sequence ID" value="RHN77298.1"/>
    <property type="molecule type" value="Genomic_DNA"/>
</dbReference>
<dbReference type="AlphaFoldDB" id="Q2HU55"/>
<evidence type="ECO:0000313" key="2">
    <source>
        <dbReference type="EMBL" id="ABD32579.1"/>
    </source>
</evidence>
<evidence type="ECO:0000313" key="3">
    <source>
        <dbReference type="EMBL" id="RHN77298.1"/>
    </source>
</evidence>
<sequence>MSQDDVQKPLVLEETRKYVQGNDNLECRKDHNLHQQNNHHKKHKLKDTKTPKSEGSKIPLRREQPSHCQYEGGNRGRNNHPPLRLGNEGGGWGSYSPCGGPMFVIIVVPCSKGHINTHTYIFRILLFRRRPLQVWIITKRISEYPLPRSL</sequence>
<evidence type="ECO:0000256" key="1">
    <source>
        <dbReference type="SAM" id="MobiDB-lite"/>
    </source>
</evidence>
<gene>
    <name evidence="2" type="ORF">MtrDRAFT_AC149211g3v2</name>
    <name evidence="3" type="ORF">MtrunA17_Chr1g0153301</name>
</gene>
<reference evidence="2" key="1">
    <citation type="submission" date="2005-04" db="EMBL/GenBank/DDBJ databases">
        <authorList>
            <person name="Town C.D."/>
        </authorList>
    </citation>
    <scope>NUCLEOTIDE SEQUENCE</scope>
</reference>
<dbReference type="EMBL" id="AC149211">
    <property type="protein sequence ID" value="ABD32579.1"/>
    <property type="molecule type" value="Genomic_DNA"/>
</dbReference>
<feature type="region of interest" description="Disordered" evidence="1">
    <location>
        <begin position="32"/>
        <end position="60"/>
    </location>
</feature>
<dbReference type="Gramene" id="rna740">
    <property type="protein sequence ID" value="RHN77298.1"/>
    <property type="gene ID" value="gene740"/>
</dbReference>
<feature type="compositionally biased region" description="Basic residues" evidence="1">
    <location>
        <begin position="37"/>
        <end position="46"/>
    </location>
</feature>
<name>Q2HU55_MEDTR</name>
<protein>
    <submittedName>
        <fullName evidence="2">Uncharacterized protein</fullName>
    </submittedName>
</protein>
<feature type="compositionally biased region" description="Basic and acidic residues" evidence="1">
    <location>
        <begin position="47"/>
        <end position="60"/>
    </location>
</feature>
<proteinExistence type="predicted"/>